<accession>A0ABT9AFN5</accession>
<evidence type="ECO:0000313" key="2">
    <source>
        <dbReference type="EMBL" id="MDO7848678.1"/>
    </source>
</evidence>
<evidence type="ECO:0000256" key="1">
    <source>
        <dbReference type="SAM" id="MobiDB-lite"/>
    </source>
</evidence>
<organism evidence="2 3">
    <name type="scientific">Hymenobacter mellowenesis</name>
    <dbReference type="NCBI Taxonomy" id="3063995"/>
    <lineage>
        <taxon>Bacteria</taxon>
        <taxon>Pseudomonadati</taxon>
        <taxon>Bacteroidota</taxon>
        <taxon>Cytophagia</taxon>
        <taxon>Cytophagales</taxon>
        <taxon>Hymenobacteraceae</taxon>
        <taxon>Hymenobacter</taxon>
    </lineage>
</organism>
<name>A0ABT9AFN5_9BACT</name>
<gene>
    <name evidence="2" type="ORF">Q5H92_20095</name>
</gene>
<reference evidence="2" key="1">
    <citation type="submission" date="2023-07" db="EMBL/GenBank/DDBJ databases">
        <authorList>
            <person name="Kim M.K."/>
        </authorList>
    </citation>
    <scope>NUCLEOTIDE SEQUENCE</scope>
    <source>
        <strain evidence="2">M29</strain>
    </source>
</reference>
<keyword evidence="3" id="KW-1185">Reference proteome</keyword>
<comment type="caution">
    <text evidence="2">The sequence shown here is derived from an EMBL/GenBank/DDBJ whole genome shotgun (WGS) entry which is preliminary data.</text>
</comment>
<dbReference type="Proteomes" id="UP001167796">
    <property type="component" value="Unassembled WGS sequence"/>
</dbReference>
<sequence>MPTPTTDSQYSRRKPYAQGGMPLALAVKLLPTPIANDAANPAAYSSRLLKAKAPGLAAEITNRLMPAPATTPPTAWDGYLLNPRFVLEMMGFPATWCDLTEAEMKQVRQQIRATGKKTRAIGPATPSKPLATP</sequence>
<proteinExistence type="predicted"/>
<feature type="region of interest" description="Disordered" evidence="1">
    <location>
        <begin position="113"/>
        <end position="133"/>
    </location>
</feature>
<dbReference type="RefSeq" id="WP_305013346.1">
    <property type="nucleotide sequence ID" value="NZ_JAUQSX010000012.1"/>
</dbReference>
<evidence type="ECO:0000313" key="3">
    <source>
        <dbReference type="Proteomes" id="UP001167796"/>
    </source>
</evidence>
<protein>
    <submittedName>
        <fullName evidence="2">Uncharacterized protein</fullName>
    </submittedName>
</protein>
<dbReference type="EMBL" id="JAUQSX010000012">
    <property type="protein sequence ID" value="MDO7848678.1"/>
    <property type="molecule type" value="Genomic_DNA"/>
</dbReference>